<dbReference type="EMBL" id="CP031188">
    <property type="protein sequence ID" value="AXG74469.1"/>
    <property type="molecule type" value="Genomic_DNA"/>
</dbReference>
<dbReference type="FunFam" id="3.40.630.30:FF:000026">
    <property type="entry name" value="Phosphinothricin acetyltransferase"/>
    <property type="match status" value="1"/>
</dbReference>
<dbReference type="Gene3D" id="3.40.630.30">
    <property type="match status" value="1"/>
</dbReference>
<protein>
    <submittedName>
        <fullName evidence="6">N-acetyltransferase</fullName>
    </submittedName>
</protein>
<keyword evidence="2" id="KW-0012">Acyltransferase</keyword>
<evidence type="ECO:0000256" key="4">
    <source>
        <dbReference type="ARBA" id="ARBA00051334"/>
    </source>
</evidence>
<feature type="domain" description="N-acetyltransferase" evidence="5">
    <location>
        <begin position="3"/>
        <end position="164"/>
    </location>
</feature>
<dbReference type="Proteomes" id="UP000253951">
    <property type="component" value="Chromosome"/>
</dbReference>
<proteinExistence type="predicted"/>
<dbReference type="RefSeq" id="WP_114678227.1">
    <property type="nucleotide sequence ID" value="NZ_CP031188.1"/>
</dbReference>
<comment type="catalytic activity">
    <reaction evidence="4">
        <text>L-methionine sulfone + acetyl-CoA = N-acetyl-L-methionine sulfone + CoA + H(+)</text>
        <dbReference type="Rhea" id="RHEA:47656"/>
        <dbReference type="ChEBI" id="CHEBI:15378"/>
        <dbReference type="ChEBI" id="CHEBI:57287"/>
        <dbReference type="ChEBI" id="CHEBI:57288"/>
        <dbReference type="ChEBI" id="CHEBI:87824"/>
        <dbReference type="ChEBI" id="CHEBI:87825"/>
    </reaction>
</comment>
<dbReference type="InterPro" id="IPR016181">
    <property type="entry name" value="Acyl_CoA_acyltransferase"/>
</dbReference>
<evidence type="ECO:0000256" key="2">
    <source>
        <dbReference type="ARBA" id="ARBA00023315"/>
    </source>
</evidence>
<dbReference type="InterPro" id="IPR000182">
    <property type="entry name" value="GNAT_dom"/>
</dbReference>
<evidence type="ECO:0000256" key="3">
    <source>
        <dbReference type="ARBA" id="ARBA00050603"/>
    </source>
</evidence>
<dbReference type="GO" id="GO:0016747">
    <property type="term" value="F:acyltransferase activity, transferring groups other than amino-acyl groups"/>
    <property type="evidence" value="ECO:0007669"/>
    <property type="project" value="InterPro"/>
</dbReference>
<comment type="catalytic activity">
    <reaction evidence="3">
        <text>L-methionine sulfoximine + acetyl-CoA = N-acetyl-L-methionine sulfoximine + CoA + H(+)</text>
        <dbReference type="Rhea" id="RHEA:47660"/>
        <dbReference type="ChEBI" id="CHEBI:15378"/>
        <dbReference type="ChEBI" id="CHEBI:57287"/>
        <dbReference type="ChEBI" id="CHEBI:57288"/>
        <dbReference type="ChEBI" id="CHEBI:87826"/>
        <dbReference type="ChEBI" id="CHEBI:87827"/>
    </reaction>
</comment>
<dbReference type="KEGG" id="fat:DVK85_09570"/>
<organism evidence="6 7">
    <name type="scientific">Flavobacterium arcticum</name>
    <dbReference type="NCBI Taxonomy" id="1784713"/>
    <lineage>
        <taxon>Bacteria</taxon>
        <taxon>Pseudomonadati</taxon>
        <taxon>Bacteroidota</taxon>
        <taxon>Flavobacteriia</taxon>
        <taxon>Flavobacteriales</taxon>
        <taxon>Flavobacteriaceae</taxon>
        <taxon>Flavobacterium</taxon>
    </lineage>
</organism>
<dbReference type="PANTHER" id="PTHR43072:SF23">
    <property type="entry name" value="UPF0039 PROTEIN C11D3.02C"/>
    <property type="match status" value="1"/>
</dbReference>
<reference evidence="6 7" key="1">
    <citation type="submission" date="2018-07" db="EMBL/GenBank/DDBJ databases">
        <title>Complete genome sequence of Flavobacterium arcticum type strain SM1502T.</title>
        <authorList>
            <person name="Li Y."/>
            <person name="Li D.-D."/>
        </authorList>
    </citation>
    <scope>NUCLEOTIDE SEQUENCE [LARGE SCALE GENOMIC DNA]</scope>
    <source>
        <strain evidence="6 7">SM1502</strain>
    </source>
</reference>
<keyword evidence="1 6" id="KW-0808">Transferase</keyword>
<dbReference type="Pfam" id="PF00583">
    <property type="entry name" value="Acetyltransf_1"/>
    <property type="match status" value="1"/>
</dbReference>
<evidence type="ECO:0000313" key="6">
    <source>
        <dbReference type="EMBL" id="AXG74469.1"/>
    </source>
</evidence>
<gene>
    <name evidence="6" type="ORF">DVK85_09570</name>
</gene>
<accession>A0A345HD09</accession>
<evidence type="ECO:0000259" key="5">
    <source>
        <dbReference type="PROSITE" id="PS51186"/>
    </source>
</evidence>
<name>A0A345HD09_9FLAO</name>
<dbReference type="PROSITE" id="PS51186">
    <property type="entry name" value="GNAT"/>
    <property type="match status" value="1"/>
</dbReference>
<dbReference type="OrthoDB" id="9799096at2"/>
<sequence>MSITIKLAQLSDVAQILSIVNHAILHTTAIYDYKPRTLTDMEHWFTAKQQGNFPVLVAVQNNIIVGYASYGHFNAKEGYKYCVEHSVYVTEGYAGKGIGKLLLATLIEHAKQQKLHTMIGLIDADNKNSIAFHEKFGFTKTGVLQQVGYKFDRWLDVQYMQLIL</sequence>
<dbReference type="SUPFAM" id="SSF55729">
    <property type="entry name" value="Acyl-CoA N-acyltransferases (Nat)"/>
    <property type="match status" value="1"/>
</dbReference>
<dbReference type="CDD" id="cd04301">
    <property type="entry name" value="NAT_SF"/>
    <property type="match status" value="1"/>
</dbReference>
<dbReference type="AlphaFoldDB" id="A0A345HD09"/>
<evidence type="ECO:0000256" key="1">
    <source>
        <dbReference type="ARBA" id="ARBA00022679"/>
    </source>
</evidence>
<keyword evidence="7" id="KW-1185">Reference proteome</keyword>
<evidence type="ECO:0000313" key="7">
    <source>
        <dbReference type="Proteomes" id="UP000253951"/>
    </source>
</evidence>
<dbReference type="PANTHER" id="PTHR43072">
    <property type="entry name" value="N-ACETYLTRANSFERASE"/>
    <property type="match status" value="1"/>
</dbReference>